<evidence type="ECO:0000256" key="6">
    <source>
        <dbReference type="SAM" id="MobiDB-lite"/>
    </source>
</evidence>
<reference evidence="8 9" key="1">
    <citation type="submission" date="2020-12" db="EMBL/GenBank/DDBJ databases">
        <authorList>
            <person name="Zhou J."/>
        </authorList>
    </citation>
    <scope>NUCLEOTIDE SEQUENCE [LARGE SCALE GENOMIC DNA]</scope>
    <source>
        <strain evidence="8 9">CCUG 61299</strain>
    </source>
</reference>
<dbReference type="InterPro" id="IPR027417">
    <property type="entry name" value="P-loop_NTPase"/>
</dbReference>
<gene>
    <name evidence="8" type="ORF">JG540_06925</name>
</gene>
<dbReference type="SMART" id="SM00382">
    <property type="entry name" value="AAA"/>
    <property type="match status" value="1"/>
</dbReference>
<dbReference type="PANTHER" id="PTHR42711:SF17">
    <property type="entry name" value="ABC TRANSPORTER ATP-BINDING PROTEIN"/>
    <property type="match status" value="1"/>
</dbReference>
<dbReference type="SUPFAM" id="SSF52540">
    <property type="entry name" value="P-loop containing nucleoside triphosphate hydrolases"/>
    <property type="match status" value="1"/>
</dbReference>
<feature type="domain" description="ABC transporter" evidence="7">
    <location>
        <begin position="50"/>
        <end position="273"/>
    </location>
</feature>
<dbReference type="PROSITE" id="PS50893">
    <property type="entry name" value="ABC_TRANSPORTER_2"/>
    <property type="match status" value="1"/>
</dbReference>
<evidence type="ECO:0000256" key="4">
    <source>
        <dbReference type="ARBA" id="ARBA00022840"/>
    </source>
</evidence>
<dbReference type="InterPro" id="IPR003439">
    <property type="entry name" value="ABC_transporter-like_ATP-bd"/>
</dbReference>
<evidence type="ECO:0000256" key="3">
    <source>
        <dbReference type="ARBA" id="ARBA00022741"/>
    </source>
</evidence>
<name>A0A7T7S121_9ACTO</name>
<evidence type="ECO:0000256" key="1">
    <source>
        <dbReference type="ARBA" id="ARBA00004202"/>
    </source>
</evidence>
<dbReference type="RefSeq" id="WP_200274896.1">
    <property type="nucleotide sequence ID" value="NZ_CP066802.1"/>
</dbReference>
<dbReference type="Pfam" id="PF00005">
    <property type="entry name" value="ABC_tran"/>
    <property type="match status" value="1"/>
</dbReference>
<accession>A0A7T7S121</accession>
<dbReference type="GO" id="GO:0046677">
    <property type="term" value="P:response to antibiotic"/>
    <property type="evidence" value="ECO:0007669"/>
    <property type="project" value="UniProtKB-KW"/>
</dbReference>
<evidence type="ECO:0000313" key="8">
    <source>
        <dbReference type="EMBL" id="QQM66808.1"/>
    </source>
</evidence>
<dbReference type="PROSITE" id="PS00211">
    <property type="entry name" value="ABC_TRANSPORTER_1"/>
    <property type="match status" value="1"/>
</dbReference>
<feature type="region of interest" description="Disordered" evidence="6">
    <location>
        <begin position="1"/>
        <end position="40"/>
    </location>
</feature>
<evidence type="ECO:0000259" key="7">
    <source>
        <dbReference type="PROSITE" id="PS50893"/>
    </source>
</evidence>
<dbReference type="CDD" id="cd03230">
    <property type="entry name" value="ABC_DR_subfamily_A"/>
    <property type="match status" value="1"/>
</dbReference>
<organism evidence="8 9">
    <name type="scientific">Actinomyces weissii</name>
    <dbReference type="NCBI Taxonomy" id="675090"/>
    <lineage>
        <taxon>Bacteria</taxon>
        <taxon>Bacillati</taxon>
        <taxon>Actinomycetota</taxon>
        <taxon>Actinomycetes</taxon>
        <taxon>Actinomycetales</taxon>
        <taxon>Actinomycetaceae</taxon>
        <taxon>Actinomyces</taxon>
    </lineage>
</organism>
<dbReference type="GO" id="GO:0016887">
    <property type="term" value="F:ATP hydrolysis activity"/>
    <property type="evidence" value="ECO:0007669"/>
    <property type="project" value="InterPro"/>
</dbReference>
<dbReference type="InterPro" id="IPR003593">
    <property type="entry name" value="AAA+_ATPase"/>
</dbReference>
<dbReference type="InterPro" id="IPR017871">
    <property type="entry name" value="ABC_transporter-like_CS"/>
</dbReference>
<dbReference type="InterPro" id="IPR050763">
    <property type="entry name" value="ABC_transporter_ATP-binding"/>
</dbReference>
<evidence type="ECO:0000256" key="5">
    <source>
        <dbReference type="ARBA" id="ARBA00023251"/>
    </source>
</evidence>
<keyword evidence="5" id="KW-0046">Antibiotic resistance</keyword>
<proteinExistence type="predicted"/>
<dbReference type="GO" id="GO:0005886">
    <property type="term" value="C:plasma membrane"/>
    <property type="evidence" value="ECO:0007669"/>
    <property type="project" value="UniProtKB-SubCell"/>
</dbReference>
<feature type="compositionally biased region" description="Low complexity" evidence="6">
    <location>
        <begin position="1"/>
        <end position="20"/>
    </location>
</feature>
<dbReference type="Proteomes" id="UP000595895">
    <property type="component" value="Chromosome"/>
</dbReference>
<dbReference type="KEGG" id="awe:JG540_06925"/>
<keyword evidence="3" id="KW-0547">Nucleotide-binding</keyword>
<dbReference type="PANTHER" id="PTHR42711">
    <property type="entry name" value="ABC TRANSPORTER ATP-BINDING PROTEIN"/>
    <property type="match status" value="1"/>
</dbReference>
<keyword evidence="2" id="KW-0813">Transport</keyword>
<dbReference type="Gene3D" id="3.40.50.300">
    <property type="entry name" value="P-loop containing nucleotide triphosphate hydrolases"/>
    <property type="match status" value="1"/>
</dbReference>
<dbReference type="GO" id="GO:0005524">
    <property type="term" value="F:ATP binding"/>
    <property type="evidence" value="ECO:0007669"/>
    <property type="project" value="UniProtKB-KW"/>
</dbReference>
<sequence>MSTYTPAVPPAATSPSTGSRARQDAAPSRSRPLASPWAATVPAPATTPAIAVSQLTKTFGQLVAVDHLDLRLEAGEVLAFLGPNGAGKSTTIDVILNFSRPSSGSVQVLGTTPAEAVAQGRVGAVLQTGSLLPDYTVRQVLDVVASLQRRTPDVQAVIEQANLVGLLKRKVGKCSGGELQRLRLALALLPQPELLVLDEPTAGMDPTARAAFWQTMRHQTAQGRSILFATHYLQEAADYADRILIIHQGRLVACGSVDEVRALGEGTTVTATWAGLSGEAELRRALAPAAASLLGVKVLGDHLEVRTSASDDVARLLLTQTPASHLGVSALSLEEVFSELVSPEATSPA</sequence>
<dbReference type="EMBL" id="CP066802">
    <property type="protein sequence ID" value="QQM66808.1"/>
    <property type="molecule type" value="Genomic_DNA"/>
</dbReference>
<evidence type="ECO:0000313" key="9">
    <source>
        <dbReference type="Proteomes" id="UP000595895"/>
    </source>
</evidence>
<evidence type="ECO:0000256" key="2">
    <source>
        <dbReference type="ARBA" id="ARBA00022448"/>
    </source>
</evidence>
<keyword evidence="9" id="KW-1185">Reference proteome</keyword>
<keyword evidence="4 8" id="KW-0067">ATP-binding</keyword>
<dbReference type="AlphaFoldDB" id="A0A7T7S121"/>
<comment type="subcellular location">
    <subcellularLocation>
        <location evidence="1">Cell membrane</location>
        <topology evidence="1">Peripheral membrane protein</topology>
    </subcellularLocation>
</comment>
<protein>
    <submittedName>
        <fullName evidence="8">ABC transporter ATP-binding protein</fullName>
    </submittedName>
</protein>